<dbReference type="OrthoDB" id="3564645at2759"/>
<protein>
    <recommendedName>
        <fullName evidence="5">Ig-like domain-containing protein</fullName>
    </recommendedName>
</protein>
<gene>
    <name evidence="3" type="ORF">sscle_04g035780</name>
</gene>
<evidence type="ECO:0000256" key="1">
    <source>
        <dbReference type="SAM" id="MobiDB-lite"/>
    </source>
</evidence>
<organism evidence="3 4">
    <name type="scientific">Sclerotinia sclerotiorum (strain ATCC 18683 / 1980 / Ss-1)</name>
    <name type="common">White mold</name>
    <name type="synonym">Whetzelinia sclerotiorum</name>
    <dbReference type="NCBI Taxonomy" id="665079"/>
    <lineage>
        <taxon>Eukaryota</taxon>
        <taxon>Fungi</taxon>
        <taxon>Dikarya</taxon>
        <taxon>Ascomycota</taxon>
        <taxon>Pezizomycotina</taxon>
        <taxon>Leotiomycetes</taxon>
        <taxon>Helotiales</taxon>
        <taxon>Sclerotiniaceae</taxon>
        <taxon>Sclerotinia</taxon>
    </lineage>
</organism>
<evidence type="ECO:0000313" key="3">
    <source>
        <dbReference type="EMBL" id="APA08808.1"/>
    </source>
</evidence>
<accession>A0A1D9Q1H7</accession>
<reference evidence="4" key="1">
    <citation type="journal article" date="2017" name="Genome Biol. Evol.">
        <title>The complete genome sequence of the phytopathogenic fungus Sclerotinia sclerotiorum reveals insights into the genome architecture of broad host range pathogens.</title>
        <authorList>
            <person name="Derbyshire M."/>
            <person name="Denton-Giles M."/>
            <person name="Hegedus D."/>
            <person name="Seifbarghy S."/>
            <person name="Rollins J."/>
            <person name="van Kan J."/>
            <person name="Seidl M.F."/>
            <person name="Faino L."/>
            <person name="Mbengue M."/>
            <person name="Navaud O."/>
            <person name="Raffaele S."/>
            <person name="Hammond-Kosack K."/>
            <person name="Heard S."/>
            <person name="Oliver R."/>
        </authorList>
    </citation>
    <scope>NUCLEOTIDE SEQUENCE [LARGE SCALE GENOMIC DNA]</scope>
    <source>
        <strain evidence="4">ATCC 18683 / 1980 / Ss-1</strain>
    </source>
</reference>
<dbReference type="Proteomes" id="UP000177798">
    <property type="component" value="Chromosome 4"/>
</dbReference>
<keyword evidence="2" id="KW-0732">Signal</keyword>
<dbReference type="AlphaFoldDB" id="A0A1D9Q1H7"/>
<feature type="chain" id="PRO_5009444905" description="Ig-like domain-containing protein" evidence="2">
    <location>
        <begin position="22"/>
        <end position="436"/>
    </location>
</feature>
<evidence type="ECO:0008006" key="5">
    <source>
        <dbReference type="Google" id="ProtNLM"/>
    </source>
</evidence>
<evidence type="ECO:0000313" key="4">
    <source>
        <dbReference type="Proteomes" id="UP000177798"/>
    </source>
</evidence>
<dbReference type="VEuPathDB" id="FungiDB:sscle_04g035780"/>
<proteinExistence type="predicted"/>
<name>A0A1D9Q1H7_SCLS1</name>
<sequence>MCITFSALLILLCDSVPFVLSQVVEPMNHSFTQTSVISILSLTTSTTEIFPSPTITPQNDLIPVSSTLLVTPNELSTPISTTETNITALPSSCQAQILQFDSNNRALSTTIQWITRSASLSPSTSTTTVTYLPDGSEISLSKSAISTTGFTTTTQIPPEPPTSATNTTSQITFESAVSPMNSDTTTLVPIYPIYPNSTTRIPAESTIPTKITSTTNQISYESTILTIDSSTQIPSIPTTSTINPGIPALTPTYTVDSSATTLVSAYTIKSRTTSLISSESAIFTTDSSTTIQVHTTQNSRPSRSFPTSTIEITSTALDISTSAVPTAAVLATPSSSIDQTFSNDITSLISTSRISKSKFTSESSTIITTPTTRTSPATSSPAPALTSSIAASVQPPSVSSSPITEPFLPGDMAASTTVTYLNSTYTLIQVYTRSHN</sequence>
<feature type="region of interest" description="Disordered" evidence="1">
    <location>
        <begin position="362"/>
        <end position="386"/>
    </location>
</feature>
<feature type="signal peptide" evidence="2">
    <location>
        <begin position="1"/>
        <end position="21"/>
    </location>
</feature>
<dbReference type="EMBL" id="CP017817">
    <property type="protein sequence ID" value="APA08808.1"/>
    <property type="molecule type" value="Genomic_DNA"/>
</dbReference>
<evidence type="ECO:0000256" key="2">
    <source>
        <dbReference type="SAM" id="SignalP"/>
    </source>
</evidence>